<comment type="similarity">
    <text evidence="1">Belongs to the G-protein coupled receptor 2 family. Mth subfamily.</text>
</comment>
<evidence type="ECO:0000256" key="4">
    <source>
        <dbReference type="SAM" id="Phobius"/>
    </source>
</evidence>
<evidence type="ECO:0008006" key="8">
    <source>
        <dbReference type="Google" id="ProtNLM"/>
    </source>
</evidence>
<comment type="caution">
    <text evidence="6">The sequence shown here is derived from an EMBL/GenBank/DDBJ whole genome shotgun (WGS) entry which is preliminary data.</text>
</comment>
<keyword evidence="2 5" id="KW-0732">Signal</keyword>
<organism evidence="6 7">
    <name type="scientific">Armadillidium nasatum</name>
    <dbReference type="NCBI Taxonomy" id="96803"/>
    <lineage>
        <taxon>Eukaryota</taxon>
        <taxon>Metazoa</taxon>
        <taxon>Ecdysozoa</taxon>
        <taxon>Arthropoda</taxon>
        <taxon>Crustacea</taxon>
        <taxon>Multicrustacea</taxon>
        <taxon>Malacostraca</taxon>
        <taxon>Eumalacostraca</taxon>
        <taxon>Peracarida</taxon>
        <taxon>Isopoda</taxon>
        <taxon>Oniscidea</taxon>
        <taxon>Crinocheta</taxon>
        <taxon>Armadillidiidae</taxon>
        <taxon>Armadillidium</taxon>
    </lineage>
</organism>
<keyword evidence="7" id="KW-1185">Reference proteome</keyword>
<protein>
    <recommendedName>
        <fullName evidence="8">Methuselah N-terminal domain-containing protein</fullName>
    </recommendedName>
</protein>
<dbReference type="GO" id="GO:0004930">
    <property type="term" value="F:G protein-coupled receptor activity"/>
    <property type="evidence" value="ECO:0007669"/>
    <property type="project" value="UniProtKB-KW"/>
</dbReference>
<gene>
    <name evidence="6" type="ORF">Anas_09097</name>
</gene>
<evidence type="ECO:0000256" key="2">
    <source>
        <dbReference type="ARBA" id="ARBA00022729"/>
    </source>
</evidence>
<keyword evidence="3" id="KW-0675">Receptor</keyword>
<keyword evidence="4" id="KW-0812">Transmembrane</keyword>
<keyword evidence="3" id="KW-0807">Transducer</keyword>
<evidence type="ECO:0000313" key="6">
    <source>
        <dbReference type="EMBL" id="KAB7503538.1"/>
    </source>
</evidence>
<dbReference type="InterPro" id="IPR023311">
    <property type="entry name" value="Methusela_ecto_dom_2"/>
</dbReference>
<dbReference type="SUPFAM" id="SSF63877">
    <property type="entry name" value="Methuselah ectodomain"/>
    <property type="match status" value="1"/>
</dbReference>
<evidence type="ECO:0000256" key="5">
    <source>
        <dbReference type="SAM" id="SignalP"/>
    </source>
</evidence>
<accession>A0A5N5TBT6</accession>
<proteinExistence type="inferred from homology"/>
<dbReference type="PANTHER" id="PTHR46953:SF1">
    <property type="entry name" value="G-PROTEIN COUPLED RECEPTOR MTH-LIKE 1-RELATED"/>
    <property type="match status" value="1"/>
</dbReference>
<keyword evidence="4" id="KW-0472">Membrane</keyword>
<evidence type="ECO:0000256" key="1">
    <source>
        <dbReference type="ARBA" id="ARBA00008979"/>
    </source>
</evidence>
<evidence type="ECO:0000256" key="3">
    <source>
        <dbReference type="ARBA" id="ARBA00023040"/>
    </source>
</evidence>
<dbReference type="OrthoDB" id="10436145at2759"/>
<feature type="chain" id="PRO_5024464525" description="Methuselah N-terminal domain-containing protein" evidence="5">
    <location>
        <begin position="23"/>
        <end position="241"/>
    </location>
</feature>
<dbReference type="InterPro" id="IPR036272">
    <property type="entry name" value="Methuselah_N_sf"/>
</dbReference>
<dbReference type="PANTHER" id="PTHR46953">
    <property type="entry name" value="G-PROTEIN COUPLED RECEPTOR MTH-LIKE 1-RELATED"/>
    <property type="match status" value="1"/>
</dbReference>
<feature type="transmembrane region" description="Helical" evidence="4">
    <location>
        <begin position="205"/>
        <end position="227"/>
    </location>
</feature>
<keyword evidence="4" id="KW-1133">Transmembrane helix</keyword>
<feature type="signal peptide" evidence="5">
    <location>
        <begin position="1"/>
        <end position="22"/>
    </location>
</feature>
<dbReference type="Proteomes" id="UP000326759">
    <property type="component" value="Unassembled WGS sequence"/>
</dbReference>
<dbReference type="InterPro" id="IPR052808">
    <property type="entry name" value="GPCR_Mth-like"/>
</dbReference>
<dbReference type="EMBL" id="SEYY01004979">
    <property type="protein sequence ID" value="KAB7503538.1"/>
    <property type="molecule type" value="Genomic_DNA"/>
</dbReference>
<evidence type="ECO:0000313" key="7">
    <source>
        <dbReference type="Proteomes" id="UP000326759"/>
    </source>
</evidence>
<reference evidence="6 7" key="1">
    <citation type="journal article" date="2019" name="PLoS Biol.">
        <title>Sex chromosomes control vertical transmission of feminizing Wolbachia symbionts in an isopod.</title>
        <authorList>
            <person name="Becking T."/>
            <person name="Chebbi M.A."/>
            <person name="Giraud I."/>
            <person name="Moumen B."/>
            <person name="Laverre T."/>
            <person name="Caubet Y."/>
            <person name="Peccoud J."/>
            <person name="Gilbert C."/>
            <person name="Cordaux R."/>
        </authorList>
    </citation>
    <scope>NUCLEOTIDE SEQUENCE [LARGE SCALE GENOMIC DNA]</scope>
    <source>
        <strain evidence="6">ANa2</strain>
        <tissue evidence="6">Whole body excluding digestive tract and cuticle</tissue>
    </source>
</reference>
<keyword evidence="3" id="KW-0297">G-protein coupled receptor</keyword>
<sequence>MIMLLKLPSLFILTFIKLTVQGKLENNIYYVNNSKTNEEQVLKTTTNSIYDYGDYDYSNDNHSNFSLQYSNVSAYDCKNKKCVVKCCQIGQFFIAIPSEKETPGCNDVSLYNVQDWKPKIVGNYTLIFGLSPKFQEESLYTCTNYELNEYSLKDDGTVYLYNKEKTFSQESYCIDNLSIEGKINVYAMICDSSQDSSVYLTVADYLHTIAVGFSTISLFIMVLIYIFTPHKLDIQKRCTKR</sequence>
<name>A0A5N5TBT6_9CRUS</name>
<dbReference type="AlphaFoldDB" id="A0A5N5TBT6"/>
<dbReference type="Gene3D" id="2.170.180.11">
    <property type="entry name" value="Methuselah ectodomain, domain 2"/>
    <property type="match status" value="1"/>
</dbReference>